<dbReference type="Proteomes" id="UP001497512">
    <property type="component" value="Chromosome 8"/>
</dbReference>
<dbReference type="EMBL" id="OZ019900">
    <property type="protein sequence ID" value="CAK9233416.1"/>
    <property type="molecule type" value="Genomic_DNA"/>
</dbReference>
<evidence type="ECO:0000313" key="5">
    <source>
        <dbReference type="Proteomes" id="UP001497512"/>
    </source>
</evidence>
<dbReference type="PANTHER" id="PTHR32285">
    <property type="entry name" value="PROTEIN TRICHOME BIREFRINGENCE-LIKE 9-RELATED"/>
    <property type="match status" value="1"/>
</dbReference>
<dbReference type="PANTHER" id="PTHR32285:SF48">
    <property type="entry name" value="PROTEIN TRICHOME BIREFRINGENCE-LIKE 19"/>
    <property type="match status" value="1"/>
</dbReference>
<name>A0ABP0UY15_9BRYO</name>
<reference evidence="4" key="1">
    <citation type="submission" date="2024-02" db="EMBL/GenBank/DDBJ databases">
        <authorList>
            <consortium name="ELIXIR-Norway"/>
            <consortium name="Elixir Norway"/>
        </authorList>
    </citation>
    <scope>NUCLEOTIDE SEQUENCE</scope>
</reference>
<dbReference type="InterPro" id="IPR029962">
    <property type="entry name" value="TBL"/>
</dbReference>
<keyword evidence="2" id="KW-0812">Transmembrane</keyword>
<dbReference type="Pfam" id="PF13839">
    <property type="entry name" value="PC-Esterase"/>
    <property type="match status" value="1"/>
</dbReference>
<evidence type="ECO:0000256" key="2">
    <source>
        <dbReference type="SAM" id="Phobius"/>
    </source>
</evidence>
<keyword evidence="5" id="KW-1185">Reference proteome</keyword>
<organism evidence="4 5">
    <name type="scientific">Sphagnum troendelagicum</name>
    <dbReference type="NCBI Taxonomy" id="128251"/>
    <lineage>
        <taxon>Eukaryota</taxon>
        <taxon>Viridiplantae</taxon>
        <taxon>Streptophyta</taxon>
        <taxon>Embryophyta</taxon>
        <taxon>Bryophyta</taxon>
        <taxon>Sphagnophytina</taxon>
        <taxon>Sphagnopsida</taxon>
        <taxon>Sphagnales</taxon>
        <taxon>Sphagnaceae</taxon>
        <taxon>Sphagnum</taxon>
    </lineage>
</organism>
<keyword evidence="2" id="KW-0472">Membrane</keyword>
<protein>
    <recommendedName>
        <fullName evidence="3">Trichome birefringence-like C-terminal domain-containing protein</fullName>
    </recommendedName>
</protein>
<evidence type="ECO:0000256" key="1">
    <source>
        <dbReference type="ARBA" id="ARBA00007727"/>
    </source>
</evidence>
<evidence type="ECO:0000259" key="3">
    <source>
        <dbReference type="Pfam" id="PF13839"/>
    </source>
</evidence>
<sequence length="434" mass="49292">MDSRNGNSWLAGVMRRQIQGLTCFHLSNSRSVLSTVVVWEVVLGLVMVAGTLGLLFWPLFLTLSPAYSDNHDFTSATSYFVSFFQPTLPKFVPLVRGTSIQGLSAVQRFRSHVACFSEGGRWEYNDTVRAFPRNIAGDPHSDRCEVSHVFVMNAVAASQEQEVDLNASQRPEENWNMREALKWEWQTNSSCPLLPFNSNDFCKQIGSKRNVLFVGDSINQQIYWTLLNNLNKEVEDRGSRALPDEEIAEVCGDVLPGGEGFKLGFVRNDRLSLIPPGVFSTTPYFHEFPWVHYLKQWEIQILVLNRGAHYEADEVYTQALRNAFSFLQAQYPHILVVYRDTPPGHQDCMSFNAPIQERQTGVNMPYHWADFHAQNLLAKPIVEQAGYIYMNVDSMLSLRPDGHVDADDCLHYCLPGPLDSVINLFYNILRVVDS</sequence>
<feature type="domain" description="Trichome birefringence-like C-terminal" evidence="3">
    <location>
        <begin position="308"/>
        <end position="427"/>
    </location>
</feature>
<evidence type="ECO:0000313" key="4">
    <source>
        <dbReference type="EMBL" id="CAK9233416.1"/>
    </source>
</evidence>
<feature type="transmembrane region" description="Helical" evidence="2">
    <location>
        <begin position="36"/>
        <end position="60"/>
    </location>
</feature>
<comment type="similarity">
    <text evidence="1">Belongs to the PC-esterase family. TBL subfamily.</text>
</comment>
<proteinExistence type="inferred from homology"/>
<gene>
    <name evidence="4" type="ORF">CSSPTR1EN2_LOCUS21475</name>
</gene>
<accession>A0ABP0UY15</accession>
<dbReference type="InterPro" id="IPR026057">
    <property type="entry name" value="TBL_C"/>
</dbReference>
<keyword evidence="2" id="KW-1133">Transmembrane helix</keyword>